<feature type="domain" description="LYR motif-containing protein Cup1-like N-terminal" evidence="1">
    <location>
        <begin position="52"/>
        <end position="92"/>
    </location>
</feature>
<evidence type="ECO:0000313" key="2">
    <source>
        <dbReference type="EMBL" id="TFK36882.1"/>
    </source>
</evidence>
<keyword evidence="3" id="KW-1185">Reference proteome</keyword>
<dbReference type="AlphaFoldDB" id="A0A5C3LVP4"/>
<dbReference type="Proteomes" id="UP000308652">
    <property type="component" value="Unassembled WGS sequence"/>
</dbReference>
<evidence type="ECO:0000313" key="3">
    <source>
        <dbReference type="Proteomes" id="UP000308652"/>
    </source>
</evidence>
<dbReference type="InterPro" id="IPR046896">
    <property type="entry name" value="Cup1-like_N"/>
</dbReference>
<reference evidence="2 3" key="1">
    <citation type="journal article" date="2019" name="Nat. Ecol. Evol.">
        <title>Megaphylogeny resolves global patterns of mushroom evolution.</title>
        <authorList>
            <person name="Varga T."/>
            <person name="Krizsan K."/>
            <person name="Foldi C."/>
            <person name="Dima B."/>
            <person name="Sanchez-Garcia M."/>
            <person name="Sanchez-Ramirez S."/>
            <person name="Szollosi G.J."/>
            <person name="Szarkandi J.G."/>
            <person name="Papp V."/>
            <person name="Albert L."/>
            <person name="Andreopoulos W."/>
            <person name="Angelini C."/>
            <person name="Antonin V."/>
            <person name="Barry K.W."/>
            <person name="Bougher N.L."/>
            <person name="Buchanan P."/>
            <person name="Buyck B."/>
            <person name="Bense V."/>
            <person name="Catcheside P."/>
            <person name="Chovatia M."/>
            <person name="Cooper J."/>
            <person name="Damon W."/>
            <person name="Desjardin D."/>
            <person name="Finy P."/>
            <person name="Geml J."/>
            <person name="Haridas S."/>
            <person name="Hughes K."/>
            <person name="Justo A."/>
            <person name="Karasinski D."/>
            <person name="Kautmanova I."/>
            <person name="Kiss B."/>
            <person name="Kocsube S."/>
            <person name="Kotiranta H."/>
            <person name="LaButti K.M."/>
            <person name="Lechner B.E."/>
            <person name="Liimatainen K."/>
            <person name="Lipzen A."/>
            <person name="Lukacs Z."/>
            <person name="Mihaltcheva S."/>
            <person name="Morgado L.N."/>
            <person name="Niskanen T."/>
            <person name="Noordeloos M.E."/>
            <person name="Ohm R.A."/>
            <person name="Ortiz-Santana B."/>
            <person name="Ovrebo C."/>
            <person name="Racz N."/>
            <person name="Riley R."/>
            <person name="Savchenko A."/>
            <person name="Shiryaev A."/>
            <person name="Soop K."/>
            <person name="Spirin V."/>
            <person name="Szebenyi C."/>
            <person name="Tomsovsky M."/>
            <person name="Tulloss R.E."/>
            <person name="Uehling J."/>
            <person name="Grigoriev I.V."/>
            <person name="Vagvolgyi C."/>
            <person name="Papp T."/>
            <person name="Martin F.M."/>
            <person name="Miettinen O."/>
            <person name="Hibbett D.S."/>
            <person name="Nagy L.G."/>
        </authorList>
    </citation>
    <scope>NUCLEOTIDE SEQUENCE [LARGE SCALE GENOMIC DNA]</scope>
    <source>
        <strain evidence="2 3">CBS 166.37</strain>
    </source>
</reference>
<dbReference type="EMBL" id="ML213611">
    <property type="protein sequence ID" value="TFK36882.1"/>
    <property type="molecule type" value="Genomic_DNA"/>
</dbReference>
<name>A0A5C3LVP4_9AGAR</name>
<dbReference type="Pfam" id="PF20263">
    <property type="entry name" value="LYRM2-like"/>
    <property type="match status" value="1"/>
</dbReference>
<accession>A0A5C3LVP4</accession>
<evidence type="ECO:0000259" key="1">
    <source>
        <dbReference type="Pfam" id="PF20263"/>
    </source>
</evidence>
<protein>
    <recommendedName>
        <fullName evidence="1">LYR motif-containing protein Cup1-like N-terminal domain-containing protein</fullName>
    </recommendedName>
</protein>
<dbReference type="OrthoDB" id="198652at2759"/>
<proteinExistence type="predicted"/>
<sequence>MSSPLTGAKPVLPNKGRGRHACTHVLGRPFSSWSEDETLGQGSAHHLFFLQKTDTCTQELRKLQHANAGKPEAFSHILDLAYGRKGKLRRELIEPLLTDPKVPVPLRIIPAVEKSRPPIYTAELGALLTNSYSRTTKPLSAKVLKTPPTLPTRADPSSEEARFLGPFSKRREVNIRWRYFTSEWKKVRPPLYVTVQHRTESSGKEPSMRDIGFQDPKILDDIITLVGSTPTSTTRTRKERLSVGVSAHESTEAVTFTHPSRWIRRRYQNLLTRLPTLSYSPSAASKGKGGGSYSVELTTVGLGATSPNHPYRFSEVDSTGITWCTSTQKPD</sequence>
<gene>
    <name evidence="2" type="ORF">BDQ12DRAFT_724710</name>
</gene>
<organism evidence="2 3">
    <name type="scientific">Crucibulum laeve</name>
    <dbReference type="NCBI Taxonomy" id="68775"/>
    <lineage>
        <taxon>Eukaryota</taxon>
        <taxon>Fungi</taxon>
        <taxon>Dikarya</taxon>
        <taxon>Basidiomycota</taxon>
        <taxon>Agaricomycotina</taxon>
        <taxon>Agaricomycetes</taxon>
        <taxon>Agaricomycetidae</taxon>
        <taxon>Agaricales</taxon>
        <taxon>Agaricineae</taxon>
        <taxon>Nidulariaceae</taxon>
        <taxon>Crucibulum</taxon>
    </lineage>
</organism>